<dbReference type="SUPFAM" id="SSF52821">
    <property type="entry name" value="Rhodanese/Cell cycle control phosphatase"/>
    <property type="match status" value="1"/>
</dbReference>
<keyword evidence="1" id="KW-0812">Transmembrane</keyword>
<evidence type="ECO:0000259" key="2">
    <source>
        <dbReference type="PROSITE" id="PS50206"/>
    </source>
</evidence>
<evidence type="ECO:0000256" key="1">
    <source>
        <dbReference type="SAM" id="Phobius"/>
    </source>
</evidence>
<keyword evidence="4" id="KW-1185">Reference proteome</keyword>
<dbReference type="RefSeq" id="WP_038061881.1">
    <property type="nucleotide sequence ID" value="NZ_FOVB01000001.1"/>
</dbReference>
<gene>
    <name evidence="3" type="ORF">DL1_06970</name>
</gene>
<dbReference type="Proteomes" id="UP000027725">
    <property type="component" value="Unassembled WGS sequence"/>
</dbReference>
<dbReference type="OrthoDB" id="9804286at2"/>
<feature type="domain" description="Rhodanese" evidence="2">
    <location>
        <begin position="267"/>
        <end position="303"/>
    </location>
</feature>
<evidence type="ECO:0000313" key="4">
    <source>
        <dbReference type="Proteomes" id="UP000027725"/>
    </source>
</evidence>
<feature type="transmembrane region" description="Helical" evidence="1">
    <location>
        <begin position="26"/>
        <end position="50"/>
    </location>
</feature>
<dbReference type="PANTHER" id="PTHR10953">
    <property type="entry name" value="UBIQUITIN-ACTIVATING ENZYME E1"/>
    <property type="match status" value="1"/>
</dbReference>
<reference evidence="3 4" key="1">
    <citation type="submission" date="2014-03" db="EMBL/GenBank/DDBJ databases">
        <title>The draft genome sequence of Thioclava dalianensis DLFJ1-1.</title>
        <authorList>
            <person name="Lai Q."/>
            <person name="Shao Z."/>
        </authorList>
    </citation>
    <scope>NUCLEOTIDE SEQUENCE [LARGE SCALE GENOMIC DNA]</scope>
    <source>
        <strain evidence="3 4">DLFJ1-1</strain>
    </source>
</reference>
<dbReference type="InterPro" id="IPR045886">
    <property type="entry name" value="ThiF/MoeB/HesA"/>
</dbReference>
<comment type="caution">
    <text evidence="3">The sequence shown here is derived from an EMBL/GenBank/DDBJ whole genome shotgun (WGS) entry which is preliminary data.</text>
</comment>
<evidence type="ECO:0000313" key="3">
    <source>
        <dbReference type="EMBL" id="KEP71329.1"/>
    </source>
</evidence>
<dbReference type="GO" id="GO:0004792">
    <property type="term" value="F:thiosulfate-cyanide sulfurtransferase activity"/>
    <property type="evidence" value="ECO:0007669"/>
    <property type="project" value="TreeGrafter"/>
</dbReference>
<dbReference type="Gene3D" id="3.40.50.720">
    <property type="entry name" value="NAD(P)-binding Rossmann-like Domain"/>
    <property type="match status" value="1"/>
</dbReference>
<dbReference type="CDD" id="cd00757">
    <property type="entry name" value="ThiF_MoeB_HesA_family"/>
    <property type="match status" value="1"/>
</dbReference>
<keyword evidence="1" id="KW-1133">Transmembrane helix</keyword>
<dbReference type="InterPro" id="IPR000594">
    <property type="entry name" value="ThiF_NAD_FAD-bd"/>
</dbReference>
<sequence>MSRYDRQIVLPEIGQEGQARLGAARVLVIGAGGLGSALLPLLAGAGVGYIRLFDPDRVAQSNLHRQTLFRMADLGAFKAEVAARGLRALNPDCRIDPVCARCDPLNARAEIEGVDLVIDAADSFAASYALSDLCQARSVPLITASVAARQGYVGGFCGGAPSLRAVFPDLPAQMPSCAVGGVMGPVVALLGALQAQMALAVLLGHSPSPLGQVLSVDCASWRIAGFRFDAAQEPEVCVPEVLAPAQVTAQDRVIDLRDGPAPSDLRDPTCRVVFRCTTGLRAWRAARALSAAGHSRVAIIGDGQ</sequence>
<dbReference type="GO" id="GO:0008146">
    <property type="term" value="F:sulfotransferase activity"/>
    <property type="evidence" value="ECO:0007669"/>
    <property type="project" value="TreeGrafter"/>
</dbReference>
<accession>A0A074TI70</accession>
<dbReference type="InterPro" id="IPR001763">
    <property type="entry name" value="Rhodanese-like_dom"/>
</dbReference>
<dbReference type="GO" id="GO:0005829">
    <property type="term" value="C:cytosol"/>
    <property type="evidence" value="ECO:0007669"/>
    <property type="project" value="TreeGrafter"/>
</dbReference>
<dbReference type="GO" id="GO:0008641">
    <property type="term" value="F:ubiquitin-like modifier activating enzyme activity"/>
    <property type="evidence" value="ECO:0007669"/>
    <property type="project" value="InterPro"/>
</dbReference>
<dbReference type="AlphaFoldDB" id="A0A074TI70"/>
<dbReference type="InterPro" id="IPR036873">
    <property type="entry name" value="Rhodanese-like_dom_sf"/>
</dbReference>
<name>A0A074TI70_9RHOB</name>
<proteinExistence type="predicted"/>
<protein>
    <submittedName>
        <fullName evidence="3">Thiamine biosynthesis protein ThiF</fullName>
    </submittedName>
</protein>
<organism evidence="3 4">
    <name type="scientific">Thioclava dalianensis</name>
    <dbReference type="NCBI Taxonomy" id="1185766"/>
    <lineage>
        <taxon>Bacteria</taxon>
        <taxon>Pseudomonadati</taxon>
        <taxon>Pseudomonadota</taxon>
        <taxon>Alphaproteobacteria</taxon>
        <taxon>Rhodobacterales</taxon>
        <taxon>Paracoccaceae</taxon>
        <taxon>Thioclava</taxon>
    </lineage>
</organism>
<dbReference type="eggNOG" id="COG0476">
    <property type="taxonomic scope" value="Bacteria"/>
</dbReference>
<keyword evidence="1" id="KW-0472">Membrane</keyword>
<dbReference type="EMBL" id="JHEH01000002">
    <property type="protein sequence ID" value="KEP71329.1"/>
    <property type="molecule type" value="Genomic_DNA"/>
</dbReference>
<dbReference type="PANTHER" id="PTHR10953:SF240">
    <property type="entry name" value="SULFUR CARRIER PROTEIN THIS ADENYLYLTRANSFERASE"/>
    <property type="match status" value="1"/>
</dbReference>
<dbReference type="Pfam" id="PF00899">
    <property type="entry name" value="ThiF"/>
    <property type="match status" value="1"/>
</dbReference>
<dbReference type="InterPro" id="IPR035985">
    <property type="entry name" value="Ubiquitin-activating_enz"/>
</dbReference>
<dbReference type="SUPFAM" id="SSF69572">
    <property type="entry name" value="Activating enzymes of the ubiquitin-like proteins"/>
    <property type="match status" value="1"/>
</dbReference>
<dbReference type="GO" id="GO:0016779">
    <property type="term" value="F:nucleotidyltransferase activity"/>
    <property type="evidence" value="ECO:0007669"/>
    <property type="project" value="TreeGrafter"/>
</dbReference>
<dbReference type="STRING" id="1185766.SAMN05216224_101240"/>
<dbReference type="PROSITE" id="PS50206">
    <property type="entry name" value="RHODANESE_3"/>
    <property type="match status" value="1"/>
</dbReference>